<dbReference type="PANTHER" id="PTHR43236:SF1">
    <property type="entry name" value="BLL7220 PROTEIN"/>
    <property type="match status" value="1"/>
</dbReference>
<dbReference type="InterPro" id="IPR010982">
    <property type="entry name" value="Lambda_DNA-bd_dom_sf"/>
</dbReference>
<evidence type="ECO:0000259" key="2">
    <source>
        <dbReference type="PROSITE" id="PS50943"/>
    </source>
</evidence>
<accession>A0A1H6D514</accession>
<dbReference type="RefSeq" id="WP_103875290.1">
    <property type="nucleotide sequence ID" value="NZ_FNUY01000015.1"/>
</dbReference>
<protein>
    <submittedName>
        <fullName evidence="3">HTH-type transcriptional regulator / antitoxin HigA</fullName>
    </submittedName>
</protein>
<feature type="domain" description="HTH cro/C1-type" evidence="2">
    <location>
        <begin position="88"/>
        <end position="145"/>
    </location>
</feature>
<organism evidence="3 4">
    <name type="scientific">Bosea lathyri</name>
    <dbReference type="NCBI Taxonomy" id="1036778"/>
    <lineage>
        <taxon>Bacteria</taxon>
        <taxon>Pseudomonadati</taxon>
        <taxon>Pseudomonadota</taxon>
        <taxon>Alphaproteobacteria</taxon>
        <taxon>Hyphomicrobiales</taxon>
        <taxon>Boseaceae</taxon>
        <taxon>Bosea</taxon>
    </lineage>
</organism>
<dbReference type="Gene3D" id="1.10.260.40">
    <property type="entry name" value="lambda repressor-like DNA-binding domains"/>
    <property type="match status" value="1"/>
</dbReference>
<name>A0A1H6D514_9HYPH</name>
<dbReference type="PROSITE" id="PS50943">
    <property type="entry name" value="HTH_CROC1"/>
    <property type="match status" value="1"/>
</dbReference>
<dbReference type="InterPro" id="IPR052345">
    <property type="entry name" value="Rad_response_metalloprotease"/>
</dbReference>
<dbReference type="InterPro" id="IPR010359">
    <property type="entry name" value="IrrE_HExxH"/>
</dbReference>
<dbReference type="CDD" id="cd00093">
    <property type="entry name" value="HTH_XRE"/>
    <property type="match status" value="1"/>
</dbReference>
<dbReference type="SUPFAM" id="SSF47413">
    <property type="entry name" value="lambda repressor-like DNA-binding domains"/>
    <property type="match status" value="1"/>
</dbReference>
<comment type="similarity">
    <text evidence="1">Belongs to the short-chain fatty acyl-CoA assimilation regulator (ScfR) family.</text>
</comment>
<reference evidence="3 4" key="1">
    <citation type="submission" date="2016-10" db="EMBL/GenBank/DDBJ databases">
        <authorList>
            <person name="de Groot N.N."/>
        </authorList>
    </citation>
    <scope>NUCLEOTIDE SEQUENCE [LARGE SCALE GENOMIC DNA]</scope>
    <source>
        <strain evidence="3 4">DSM 26656</strain>
    </source>
</reference>
<evidence type="ECO:0000256" key="1">
    <source>
        <dbReference type="ARBA" id="ARBA00007227"/>
    </source>
</evidence>
<dbReference type="Gene3D" id="1.10.10.2910">
    <property type="match status" value="1"/>
</dbReference>
<dbReference type="EMBL" id="FNUY01000015">
    <property type="protein sequence ID" value="SEG79865.1"/>
    <property type="molecule type" value="Genomic_DNA"/>
</dbReference>
<dbReference type="Pfam" id="PF06114">
    <property type="entry name" value="Peptidase_M78"/>
    <property type="match status" value="1"/>
</dbReference>
<evidence type="ECO:0000313" key="3">
    <source>
        <dbReference type="EMBL" id="SEG79865.1"/>
    </source>
</evidence>
<evidence type="ECO:0000313" key="4">
    <source>
        <dbReference type="Proteomes" id="UP000236743"/>
    </source>
</evidence>
<dbReference type="GO" id="GO:0003677">
    <property type="term" value="F:DNA binding"/>
    <property type="evidence" value="ECO:0007669"/>
    <property type="project" value="InterPro"/>
</dbReference>
<dbReference type="Proteomes" id="UP000236743">
    <property type="component" value="Unassembled WGS sequence"/>
</dbReference>
<dbReference type="InterPro" id="IPR001387">
    <property type="entry name" value="Cro/C1-type_HTH"/>
</dbReference>
<dbReference type="SMART" id="SM00530">
    <property type="entry name" value="HTH_XRE"/>
    <property type="match status" value="1"/>
</dbReference>
<dbReference type="OrthoDB" id="9796786at2"/>
<sequence length="424" mass="47782">MLNMILNERELREARAQISALDAALSSARALEPMIAGLPPEVAAQVMRAMKVERSELSSLVSAYESARDRGDHDALRQRAGADPGLTLIVARIAKSLSQKELAWRLGLKEQQIQRYEADRYSNISLKNYTKIAILLGVNLRAEILDLKEFRGIECLIENVSKSDIKKVLKHGRDNGWFSNEADESELKRFIADNKIAFGSPSLLRTGLNVRDHSDDILLHAWRARVSKRAREIIADIKPQYNPLALTWVPDLVRLSVYDDGPKRAREMMLEHGIILIVEPQIPGLMIDGAAFLEGEIPVIGMTIRKDSVDNFWFTLLHEIAHATLHYRTGLRIGFFDQAEAEAVDEQEAEANSFASNVLIPEERWRRSAARIAKSPSVVERFANELGIHPSIVFGRIRKERDDYSIFSQNIGINKVRNAIIGSF</sequence>
<proteinExistence type="inferred from homology"/>
<keyword evidence="4" id="KW-1185">Reference proteome</keyword>
<dbReference type="Pfam" id="PF01381">
    <property type="entry name" value="HTH_3"/>
    <property type="match status" value="1"/>
</dbReference>
<gene>
    <name evidence="3" type="ORF">SAMN04488115_11531</name>
</gene>
<dbReference type="AlphaFoldDB" id="A0A1H6D514"/>
<dbReference type="PANTHER" id="PTHR43236">
    <property type="entry name" value="ANTITOXIN HIGA1"/>
    <property type="match status" value="1"/>
</dbReference>